<reference evidence="2 3" key="1">
    <citation type="submission" date="2018-06" db="EMBL/GenBank/DDBJ databases">
        <title>Chryseolinea flavus sp. nov., a member of the phylum Bacteroidetes isolated from soil.</title>
        <authorList>
            <person name="Li Y."/>
            <person name="Wang J."/>
        </authorList>
    </citation>
    <scope>NUCLEOTIDE SEQUENCE [LARGE SCALE GENOMIC DNA]</scope>
    <source>
        <strain evidence="2 3">SDU1-6</strain>
    </source>
</reference>
<dbReference type="RefSeq" id="WP_112747312.1">
    <property type="nucleotide sequence ID" value="NZ_QMFY01000006.1"/>
</dbReference>
<accession>A0A364Y2H8</accession>
<name>A0A364Y2H8_9BACT</name>
<feature type="signal peptide" evidence="1">
    <location>
        <begin position="1"/>
        <end position="21"/>
    </location>
</feature>
<organism evidence="2 3">
    <name type="scientific">Pseudochryseolinea flava</name>
    <dbReference type="NCBI Taxonomy" id="2059302"/>
    <lineage>
        <taxon>Bacteria</taxon>
        <taxon>Pseudomonadati</taxon>
        <taxon>Bacteroidota</taxon>
        <taxon>Cytophagia</taxon>
        <taxon>Cytophagales</taxon>
        <taxon>Fulvivirgaceae</taxon>
        <taxon>Pseudochryseolinea</taxon>
    </lineage>
</organism>
<comment type="caution">
    <text evidence="2">The sequence shown here is derived from an EMBL/GenBank/DDBJ whole genome shotgun (WGS) entry which is preliminary data.</text>
</comment>
<proteinExistence type="predicted"/>
<evidence type="ECO:0000256" key="1">
    <source>
        <dbReference type="SAM" id="SignalP"/>
    </source>
</evidence>
<evidence type="ECO:0000313" key="2">
    <source>
        <dbReference type="EMBL" id="RAW00512.1"/>
    </source>
</evidence>
<keyword evidence="1" id="KW-0732">Signal</keyword>
<keyword evidence="3" id="KW-1185">Reference proteome</keyword>
<feature type="chain" id="PRO_5017056932" description="TolC family protein" evidence="1">
    <location>
        <begin position="22"/>
        <end position="405"/>
    </location>
</feature>
<dbReference type="GO" id="GO:0015562">
    <property type="term" value="F:efflux transmembrane transporter activity"/>
    <property type="evidence" value="ECO:0007669"/>
    <property type="project" value="InterPro"/>
</dbReference>
<dbReference type="OrthoDB" id="9791261at2"/>
<dbReference type="EMBL" id="QMFY01000006">
    <property type="protein sequence ID" value="RAW00512.1"/>
    <property type="molecule type" value="Genomic_DNA"/>
</dbReference>
<dbReference type="Proteomes" id="UP000251889">
    <property type="component" value="Unassembled WGS sequence"/>
</dbReference>
<gene>
    <name evidence="2" type="ORF">DQQ10_13000</name>
</gene>
<dbReference type="SUPFAM" id="SSF56954">
    <property type="entry name" value="Outer membrane efflux proteins (OEP)"/>
    <property type="match status" value="1"/>
</dbReference>
<evidence type="ECO:0008006" key="4">
    <source>
        <dbReference type="Google" id="ProtNLM"/>
    </source>
</evidence>
<sequence>MFSIKHYLLAFAWLATIASHAQSAVQPPTRMSVATFLNIVNTHDDIAKAQSAVQMAKVDIELASASPSPTLTFGNACGDVSGISMPHQLYAGLDFTIETGGKKKNRIHYSQAQADLARVEYEIFVRNFRREALMLYNTCWLEETHIATLTNYHDALAKMTTADSISALQKSIALKKLQLDIAALEETFHENIIAFNELIGSENTIVYPEGPAWNETNDIIVADPKANDLTLMQQDLSSSVAHRELALAQSNQRGDYTLSLGNSFMTRARNTEAPSPAYNAVTATISIPIRFTSNKSNTHMNRLKKEALDQQTTVTSDDLKKKWQQLRQQKHKLTEEIKIITELLNDQLKLMNIISVCNTANISNAEELCALARRKQDKEIALAKINGEIFWHNDTPRTHLIANTK</sequence>
<dbReference type="Gene3D" id="1.20.1600.10">
    <property type="entry name" value="Outer membrane efflux proteins (OEP)"/>
    <property type="match status" value="1"/>
</dbReference>
<protein>
    <recommendedName>
        <fullName evidence="4">TolC family protein</fullName>
    </recommendedName>
</protein>
<evidence type="ECO:0000313" key="3">
    <source>
        <dbReference type="Proteomes" id="UP000251889"/>
    </source>
</evidence>
<dbReference type="AlphaFoldDB" id="A0A364Y2H8"/>